<evidence type="ECO:0000259" key="1">
    <source>
        <dbReference type="Pfam" id="PF08239"/>
    </source>
</evidence>
<dbReference type="InterPro" id="IPR003646">
    <property type="entry name" value="SH3-like_bac-type"/>
</dbReference>
<dbReference type="EMBL" id="CP000786">
    <property type="protein sequence ID" value="ABZ99461.1"/>
    <property type="molecule type" value="Genomic_DNA"/>
</dbReference>
<evidence type="ECO:0000313" key="2">
    <source>
        <dbReference type="EMBL" id="ABZ99461.1"/>
    </source>
</evidence>
<keyword evidence="3" id="KW-1185">Reference proteome</keyword>
<dbReference type="RefSeq" id="WP_012390317.1">
    <property type="nucleotide sequence ID" value="NC_010602.1"/>
</dbReference>
<dbReference type="Pfam" id="PF08239">
    <property type="entry name" value="SH3_3"/>
    <property type="match status" value="1"/>
</dbReference>
<dbReference type="Proteomes" id="UP000001847">
    <property type="component" value="Chromosome I"/>
</dbReference>
<reference evidence="2 3" key="1">
    <citation type="journal article" date="2008" name="PLoS ONE">
        <title>Genome sequence of the saprophyte Leptospira biflexa provides insights into the evolution of Leptospira and the pathogenesis of leptospirosis.</title>
        <authorList>
            <person name="Picardeau M."/>
            <person name="Bulach D.M."/>
            <person name="Bouchier C."/>
            <person name="Zuerner R.L."/>
            <person name="Zidane N."/>
            <person name="Wilson P.J."/>
            <person name="Creno S."/>
            <person name="Kuczek E.S."/>
            <person name="Bommezzadri S."/>
            <person name="Davis J.C."/>
            <person name="McGrath A."/>
            <person name="Johnson M.J."/>
            <person name="Boursaux-Eude C."/>
            <person name="Seemann T."/>
            <person name="Rouy Z."/>
            <person name="Coppel R.L."/>
            <person name="Rood J.I."/>
            <person name="Lajus A."/>
            <person name="Davies J.K."/>
            <person name="Medigue C."/>
            <person name="Adler B."/>
        </authorList>
    </citation>
    <scope>NUCLEOTIDE SEQUENCE [LARGE SCALE GENOMIC DNA]</scope>
    <source>
        <strain evidence="3">Patoc 1 / ATCC 23582 / Paris</strain>
    </source>
</reference>
<dbReference type="AlphaFoldDB" id="B0SRG9"/>
<accession>B0SRG9</accession>
<dbReference type="PROSITE" id="PS51257">
    <property type="entry name" value="PROKAR_LIPOPROTEIN"/>
    <property type="match status" value="1"/>
</dbReference>
<proteinExistence type="predicted"/>
<dbReference type="KEGG" id="lbi:LEPBI_I3397"/>
<dbReference type="BioCyc" id="LBIF456481:LEPBI_RS16650-MONOMER"/>
<sequence>MKSKYYFFLMLLLLGCSEKKVESEQGSLQRFVTQIPAAQVYDSIDLTKVSLTIPWKSIVMIKKMVQNKDQISVIHFTYEGKDYYGKNSDFSERKPELFMRVNVNSRLRLREKPNKDSNVLEKIPNGYVSSVLAIDPKLVTIDSIKGYWFQIAYNGKSGWIFSGYTITTWSEHQLNWADSLSFEPEELSSNLADLQNELMDYEINEQNSINGYDLILAKRKNQTEMEECIEGQKLFIYNKKENFIYKSDRFSTSIAKLDHPFKNAILVREEHCGCCCPSSSESIIHLGKTPIKMESFLKDNSMSCSFIYGETSFRYEVTNKFTDNQENLKYVRTPDCYEFFNSTNDIDIDSEVSIVPTKISNEYFVYSKYGKTLEVEVFKNEGIPKQYKTLWETSHAELK</sequence>
<dbReference type="STRING" id="456481.LEPBI_I3397"/>
<evidence type="ECO:0000313" key="3">
    <source>
        <dbReference type="Proteomes" id="UP000001847"/>
    </source>
</evidence>
<protein>
    <recommendedName>
        <fullName evidence="1">SH3b domain-containing protein</fullName>
    </recommendedName>
</protein>
<dbReference type="HOGENOM" id="CLU_690369_0_0_12"/>
<dbReference type="Gene3D" id="2.30.30.40">
    <property type="entry name" value="SH3 Domains"/>
    <property type="match status" value="1"/>
</dbReference>
<dbReference type="OrthoDB" id="342860at2"/>
<feature type="domain" description="SH3b" evidence="1">
    <location>
        <begin position="105"/>
        <end position="164"/>
    </location>
</feature>
<organism evidence="2 3">
    <name type="scientific">Leptospira biflexa serovar Patoc (strain Patoc 1 / ATCC 23582 / Paris)</name>
    <dbReference type="NCBI Taxonomy" id="456481"/>
    <lineage>
        <taxon>Bacteria</taxon>
        <taxon>Pseudomonadati</taxon>
        <taxon>Spirochaetota</taxon>
        <taxon>Spirochaetia</taxon>
        <taxon>Leptospirales</taxon>
        <taxon>Leptospiraceae</taxon>
        <taxon>Leptospira</taxon>
    </lineage>
</organism>
<gene>
    <name evidence="2" type="ordered locus">LEPBI_I3397</name>
</gene>
<name>B0SRG9_LEPBP</name>